<dbReference type="InterPro" id="IPR032675">
    <property type="entry name" value="LRR_dom_sf"/>
</dbReference>
<dbReference type="AlphaFoldDB" id="A0ABD3J737"/>
<dbReference type="Proteomes" id="UP001634007">
    <property type="component" value="Unassembled WGS sequence"/>
</dbReference>
<keyword evidence="8" id="KW-1185">Reference proteome</keyword>
<dbReference type="SUPFAM" id="SSF52058">
    <property type="entry name" value="L domain-like"/>
    <property type="match status" value="1"/>
</dbReference>
<keyword evidence="2" id="KW-0677">Repeat</keyword>
<keyword evidence="3" id="KW-0611">Plant defense</keyword>
<name>A0ABD3J737_EUCGL</name>
<dbReference type="SUPFAM" id="SSF52540">
    <property type="entry name" value="P-loop containing nucleoside triphosphate hydrolases"/>
    <property type="match status" value="1"/>
</dbReference>
<feature type="domain" description="Disease resistance protein Roq1-like winged-helix" evidence="5">
    <location>
        <begin position="252"/>
        <end position="321"/>
    </location>
</feature>
<evidence type="ECO:0000259" key="5">
    <source>
        <dbReference type="Pfam" id="PF23282"/>
    </source>
</evidence>
<protein>
    <submittedName>
        <fullName evidence="7">Uncharacterized protein</fullName>
    </submittedName>
</protein>
<dbReference type="Gene3D" id="3.40.50.300">
    <property type="entry name" value="P-loop containing nucleotide triphosphate hydrolases"/>
    <property type="match status" value="1"/>
</dbReference>
<dbReference type="InterPro" id="IPR027417">
    <property type="entry name" value="P-loop_NTPase"/>
</dbReference>
<reference evidence="7 8" key="1">
    <citation type="submission" date="2024-11" db="EMBL/GenBank/DDBJ databases">
        <title>Chromosome-level genome assembly of Eucalyptus globulus Labill. provides insights into its genome evolution.</title>
        <authorList>
            <person name="Li X."/>
        </authorList>
    </citation>
    <scope>NUCLEOTIDE SEQUENCE [LARGE SCALE GENOMIC DNA]</scope>
    <source>
        <strain evidence="7">CL2024</strain>
        <tissue evidence="7">Fresh tender leaves</tissue>
    </source>
</reference>
<dbReference type="Pfam" id="PF00931">
    <property type="entry name" value="NB-ARC"/>
    <property type="match status" value="1"/>
</dbReference>
<evidence type="ECO:0000313" key="7">
    <source>
        <dbReference type="EMBL" id="KAL3721298.1"/>
    </source>
</evidence>
<dbReference type="Gene3D" id="1.10.8.430">
    <property type="entry name" value="Helical domain of apoptotic protease-activating factors"/>
    <property type="match status" value="1"/>
</dbReference>
<organism evidence="7 8">
    <name type="scientific">Eucalyptus globulus</name>
    <name type="common">Tasmanian blue gum</name>
    <dbReference type="NCBI Taxonomy" id="34317"/>
    <lineage>
        <taxon>Eukaryota</taxon>
        <taxon>Viridiplantae</taxon>
        <taxon>Streptophyta</taxon>
        <taxon>Embryophyta</taxon>
        <taxon>Tracheophyta</taxon>
        <taxon>Spermatophyta</taxon>
        <taxon>Magnoliopsida</taxon>
        <taxon>eudicotyledons</taxon>
        <taxon>Gunneridae</taxon>
        <taxon>Pentapetalae</taxon>
        <taxon>rosids</taxon>
        <taxon>malvids</taxon>
        <taxon>Myrtales</taxon>
        <taxon>Myrtaceae</taxon>
        <taxon>Myrtoideae</taxon>
        <taxon>Eucalypteae</taxon>
        <taxon>Eucalyptus</taxon>
    </lineage>
</organism>
<dbReference type="InterPro" id="IPR044974">
    <property type="entry name" value="Disease_R_plants"/>
</dbReference>
<dbReference type="PANTHER" id="PTHR11017">
    <property type="entry name" value="LEUCINE-RICH REPEAT-CONTAINING PROTEIN"/>
    <property type="match status" value="1"/>
</dbReference>
<dbReference type="InterPro" id="IPR002182">
    <property type="entry name" value="NB-ARC"/>
</dbReference>
<dbReference type="Pfam" id="PF23286">
    <property type="entry name" value="LRR_13"/>
    <property type="match status" value="1"/>
</dbReference>
<dbReference type="InterPro" id="IPR058546">
    <property type="entry name" value="RPS4B/Roq1-like_LRR"/>
</dbReference>
<dbReference type="SUPFAM" id="SSF46785">
    <property type="entry name" value="Winged helix' DNA-binding domain"/>
    <property type="match status" value="1"/>
</dbReference>
<gene>
    <name evidence="7" type="ORF">ACJRO7_033746</name>
</gene>
<dbReference type="EMBL" id="JBJKBG010000009">
    <property type="protein sequence ID" value="KAL3721298.1"/>
    <property type="molecule type" value="Genomic_DNA"/>
</dbReference>
<keyword evidence="1" id="KW-0433">Leucine-rich repeat</keyword>
<feature type="domain" description="NB-ARC" evidence="4">
    <location>
        <begin position="25"/>
        <end position="189"/>
    </location>
</feature>
<proteinExistence type="predicted"/>
<evidence type="ECO:0000259" key="4">
    <source>
        <dbReference type="Pfam" id="PF00931"/>
    </source>
</evidence>
<sequence>MPLHVAKHPVGIESRVVMLKSMLNLESNDDVVMVGLWGQGGIGKTTLAKALYNSTFRQFEGSCFLANVQETSKGCKDLVTLQEILLRDTLLLQQRLEVSSVDKGINIIQCRLGRKKVLLILDDVDDLRQLNALAGEGRWFGNGSRIIITTRDRHLLTCQGIYQDHVYEVEALDDSQACELLGKHAFQMHQIRIDLVNGALNYAKGLPLALEVLGSLLCGVTEDVWESTLMKFSRSPNKNINSVLKISYDGLDENEKEIFLHIACFFRGWKREYTKKVLESCDLETTVGFEILVKRSLIRIESDILDMHDLIQLMGKDIVNQECRDDPRRRSRLWLYDDVDEVLSNDKEDCVVKAIVLKLPEWTEMCIHPDAFTKMRRLRLLILHNLQDSFQGPLCLPKGLRWFVWPGCTHWTIEFFSSLVKLVGIDMSKASITVVPKQFKDLQQLKYINFSYCESLIHIPDLSCTPHIEELILLYCENMVEVHESIAYLEKLQVLDLDGCSRLGVFPNVLKTKRLRHLDLANCKNLERFPDIPHKLESLTFLSLKGTAIKELPSSIENLVSLEKLNLSVCKNLVSLPSSMYKLHNIEELSLQGCISFIGFPKYDDSVDPSMKIGLSSLKSLDLFGSSLTELEFLENHSCCPKLSSLMLGETRITSVPTSIFERNHLEFLGLPTHIPPPYPYTIVDTYGSGGGEFVEIVLQYPLRRGLYDAYPGEELPAWVLPIEKGFVSFRASKDLCRKFLGFILCVVHSADEQDHGSQSYDVELEVNGRMLKKYGWTPAANHSLAVSFTPFEPLLGAANFVQIYESHVQFSVKVSGGVTKKCGFRILCKQLEEDLKAVVKDLMDPALPFEFRHKTTYLKANGPLMHGTIKTDIQNDLHDCPATPLSASRQLVSHPTTPSSDSCKIVTYQRRRRRREEVCLPETESLANRWWRRLEKRRRTTTADRSHGN</sequence>
<dbReference type="Pfam" id="PF23282">
    <property type="entry name" value="WHD_ROQ1"/>
    <property type="match status" value="1"/>
</dbReference>
<dbReference type="Gene3D" id="3.80.10.10">
    <property type="entry name" value="Ribonuclease Inhibitor"/>
    <property type="match status" value="2"/>
</dbReference>
<evidence type="ECO:0000256" key="2">
    <source>
        <dbReference type="ARBA" id="ARBA00022737"/>
    </source>
</evidence>
<feature type="domain" description="Disease resistance protein RPS4B/Roq1-like leucine-rich repeats" evidence="6">
    <location>
        <begin position="515"/>
        <end position="669"/>
    </location>
</feature>
<dbReference type="PRINTS" id="PR00364">
    <property type="entry name" value="DISEASERSIST"/>
</dbReference>
<accession>A0ABD3J737</accession>
<dbReference type="InterPro" id="IPR036390">
    <property type="entry name" value="WH_DNA-bd_sf"/>
</dbReference>
<comment type="caution">
    <text evidence="7">The sequence shown here is derived from an EMBL/GenBank/DDBJ whole genome shotgun (WGS) entry which is preliminary data.</text>
</comment>
<evidence type="ECO:0000256" key="3">
    <source>
        <dbReference type="ARBA" id="ARBA00022821"/>
    </source>
</evidence>
<dbReference type="InterPro" id="IPR058192">
    <property type="entry name" value="WHD_ROQ1-like"/>
</dbReference>
<evidence type="ECO:0000256" key="1">
    <source>
        <dbReference type="ARBA" id="ARBA00022614"/>
    </source>
</evidence>
<dbReference type="PANTHER" id="PTHR11017:SF292">
    <property type="entry name" value="AAA+ ATPASE DOMAIN-CONTAINING PROTEIN"/>
    <property type="match status" value="1"/>
</dbReference>
<evidence type="ECO:0000313" key="8">
    <source>
        <dbReference type="Proteomes" id="UP001634007"/>
    </source>
</evidence>
<dbReference type="InterPro" id="IPR042197">
    <property type="entry name" value="Apaf_helical"/>
</dbReference>
<evidence type="ECO:0000259" key="6">
    <source>
        <dbReference type="Pfam" id="PF23286"/>
    </source>
</evidence>